<evidence type="ECO:0000313" key="1">
    <source>
        <dbReference type="EMBL" id="WMV10408.1"/>
    </source>
</evidence>
<dbReference type="AlphaFoldDB" id="A0AAF0PSV3"/>
<accession>A0AAF0PSV3</accession>
<dbReference type="PANTHER" id="PTHR11439">
    <property type="entry name" value="GAG-POL-RELATED RETROTRANSPOSON"/>
    <property type="match status" value="1"/>
</dbReference>
<name>A0AAF0PSV3_SOLVR</name>
<sequence>MCVANRVVRYLKHAPGLEFFLPLECDSSLSAFCDVDWASCPNTRRLVTSYLIKFGSSPISWKSKKQSIISRSSVEAEYRSLASTVIELVWLIGLFNELNVPISLHLPLYYGKSVIQIASNSVFHEFTKHIDIDCHFIREKVQAGLILFLYLCTSEQQGTHLSATFLFSIQARHEKPLHCS</sequence>
<keyword evidence="2" id="KW-1185">Reference proteome</keyword>
<evidence type="ECO:0000313" key="2">
    <source>
        <dbReference type="Proteomes" id="UP001234989"/>
    </source>
</evidence>
<reference evidence="1" key="1">
    <citation type="submission" date="2023-08" db="EMBL/GenBank/DDBJ databases">
        <title>A de novo genome assembly of Solanum verrucosum Schlechtendal, a Mexican diploid species geographically isolated from the other diploid A-genome species in potato relatives.</title>
        <authorList>
            <person name="Hosaka K."/>
        </authorList>
    </citation>
    <scope>NUCLEOTIDE SEQUENCE</scope>
    <source>
        <tissue evidence="1">Young leaves</tissue>
    </source>
</reference>
<organism evidence="1 2">
    <name type="scientific">Solanum verrucosum</name>
    <dbReference type="NCBI Taxonomy" id="315347"/>
    <lineage>
        <taxon>Eukaryota</taxon>
        <taxon>Viridiplantae</taxon>
        <taxon>Streptophyta</taxon>
        <taxon>Embryophyta</taxon>
        <taxon>Tracheophyta</taxon>
        <taxon>Spermatophyta</taxon>
        <taxon>Magnoliopsida</taxon>
        <taxon>eudicotyledons</taxon>
        <taxon>Gunneridae</taxon>
        <taxon>Pentapetalae</taxon>
        <taxon>asterids</taxon>
        <taxon>lamiids</taxon>
        <taxon>Solanales</taxon>
        <taxon>Solanaceae</taxon>
        <taxon>Solanoideae</taxon>
        <taxon>Solaneae</taxon>
        <taxon>Solanum</taxon>
    </lineage>
</organism>
<dbReference type="PANTHER" id="PTHR11439:SF466">
    <property type="entry name" value="CCHC-TYPE DOMAIN-CONTAINING PROTEIN"/>
    <property type="match status" value="1"/>
</dbReference>
<protein>
    <submittedName>
        <fullName evidence="1">Uncharacterized protein</fullName>
    </submittedName>
</protein>
<dbReference type="CDD" id="cd09272">
    <property type="entry name" value="RNase_HI_RT_Ty1"/>
    <property type="match status" value="1"/>
</dbReference>
<gene>
    <name evidence="1" type="ORF">MTR67_003793</name>
</gene>
<dbReference type="EMBL" id="CP133612">
    <property type="protein sequence ID" value="WMV10408.1"/>
    <property type="molecule type" value="Genomic_DNA"/>
</dbReference>
<proteinExistence type="predicted"/>
<dbReference type="Proteomes" id="UP001234989">
    <property type="component" value="Chromosome 1"/>
</dbReference>